<organism evidence="2 3">
    <name type="scientific">Hibiscus sabdariffa</name>
    <name type="common">roselle</name>
    <dbReference type="NCBI Taxonomy" id="183260"/>
    <lineage>
        <taxon>Eukaryota</taxon>
        <taxon>Viridiplantae</taxon>
        <taxon>Streptophyta</taxon>
        <taxon>Embryophyta</taxon>
        <taxon>Tracheophyta</taxon>
        <taxon>Spermatophyta</taxon>
        <taxon>Magnoliopsida</taxon>
        <taxon>eudicotyledons</taxon>
        <taxon>Gunneridae</taxon>
        <taxon>Pentapetalae</taxon>
        <taxon>rosids</taxon>
        <taxon>malvids</taxon>
        <taxon>Malvales</taxon>
        <taxon>Malvaceae</taxon>
        <taxon>Malvoideae</taxon>
        <taxon>Hibiscus</taxon>
    </lineage>
</organism>
<name>A0ABR2G2C2_9ROSI</name>
<gene>
    <name evidence="2" type="ORF">V6N12_045291</name>
</gene>
<sequence length="302" mass="32054">MLIRVFRIIWKVDKTLSIIELNPNFFLVRLALVAVRMDILNRGLCVFSKDWFALLPLNPLLSLDEYSFIKLTIWVCILCVPIRLMFESLGCSLGSCIGVVVGIDTRILDGNMGDFIRVSVTLDAGCPLRHCVALGGCGDKPKLCPLQYDKVSEKKKLAVPSLPKGRIRFHDTGGSSSNVCGFSYLGTGLAQGGSTLKEDPVAPPTPPADSGGVPIIVVPTISVVDLAGATTSEVVVATTAGADGGHTNPILVAFNGWLAGRDDGADLERRDSTASLLAKRASGGSDPPKTKRARPNSSIAPL</sequence>
<protein>
    <recommendedName>
        <fullName evidence="4">DUF4283 domain-containing protein</fullName>
    </recommendedName>
</protein>
<feature type="region of interest" description="Disordered" evidence="1">
    <location>
        <begin position="278"/>
        <end position="302"/>
    </location>
</feature>
<reference evidence="2 3" key="1">
    <citation type="journal article" date="2024" name="G3 (Bethesda)">
        <title>Genome assembly of Hibiscus sabdariffa L. provides insights into metabolisms of medicinal natural products.</title>
        <authorList>
            <person name="Kim T."/>
        </authorList>
    </citation>
    <scope>NUCLEOTIDE SEQUENCE [LARGE SCALE GENOMIC DNA]</scope>
    <source>
        <strain evidence="2">TK-2024</strain>
        <tissue evidence="2">Old leaves</tissue>
    </source>
</reference>
<accession>A0ABR2G2C2</accession>
<dbReference type="EMBL" id="JBBPBM010000003">
    <property type="protein sequence ID" value="KAK8593207.1"/>
    <property type="molecule type" value="Genomic_DNA"/>
</dbReference>
<proteinExistence type="predicted"/>
<evidence type="ECO:0008006" key="4">
    <source>
        <dbReference type="Google" id="ProtNLM"/>
    </source>
</evidence>
<dbReference type="Proteomes" id="UP001472677">
    <property type="component" value="Unassembled WGS sequence"/>
</dbReference>
<dbReference type="PANTHER" id="PTHR31286:SF180">
    <property type="entry name" value="OS10G0362600 PROTEIN"/>
    <property type="match status" value="1"/>
</dbReference>
<keyword evidence="3" id="KW-1185">Reference proteome</keyword>
<evidence type="ECO:0000313" key="3">
    <source>
        <dbReference type="Proteomes" id="UP001472677"/>
    </source>
</evidence>
<dbReference type="PANTHER" id="PTHR31286">
    <property type="entry name" value="GLYCINE-RICH CELL WALL STRUCTURAL PROTEIN 1.8-LIKE"/>
    <property type="match status" value="1"/>
</dbReference>
<evidence type="ECO:0000256" key="1">
    <source>
        <dbReference type="SAM" id="MobiDB-lite"/>
    </source>
</evidence>
<evidence type="ECO:0000313" key="2">
    <source>
        <dbReference type="EMBL" id="KAK8593207.1"/>
    </source>
</evidence>
<dbReference type="InterPro" id="IPR040256">
    <property type="entry name" value="At4g02000-like"/>
</dbReference>
<comment type="caution">
    <text evidence="2">The sequence shown here is derived from an EMBL/GenBank/DDBJ whole genome shotgun (WGS) entry which is preliminary data.</text>
</comment>